<dbReference type="GO" id="GO:0007018">
    <property type="term" value="P:microtubule-based movement"/>
    <property type="evidence" value="ECO:0007669"/>
    <property type="project" value="InterPro"/>
</dbReference>
<dbReference type="InterPro" id="IPR027417">
    <property type="entry name" value="P-loop_NTPase"/>
</dbReference>
<dbReference type="InterPro" id="IPR036961">
    <property type="entry name" value="Kinesin_motor_dom_sf"/>
</dbReference>
<dbReference type="Gene3D" id="3.40.850.10">
    <property type="entry name" value="Kinesin motor domain"/>
    <property type="match status" value="1"/>
</dbReference>
<gene>
    <name evidence="8" type="ORF">DI09_63p200</name>
</gene>
<dbReference type="PANTHER" id="PTHR47972:SF45">
    <property type="entry name" value="PROTEIN CLARET SEGREGATIONAL"/>
    <property type="match status" value="1"/>
</dbReference>
<keyword evidence="6" id="KW-0175">Coiled coil</keyword>
<evidence type="ECO:0000256" key="2">
    <source>
        <dbReference type="ARBA" id="ARBA00022741"/>
    </source>
</evidence>
<dbReference type="GO" id="GO:0005524">
    <property type="term" value="F:ATP binding"/>
    <property type="evidence" value="ECO:0007669"/>
    <property type="project" value="UniProtKB-UniRule"/>
</dbReference>
<dbReference type="VEuPathDB" id="MicrosporidiaDB:DI09_63p200"/>
<dbReference type="SUPFAM" id="SSF52540">
    <property type="entry name" value="P-loop containing nucleoside triphosphate hydrolases"/>
    <property type="match status" value="1"/>
</dbReference>
<evidence type="ECO:0000256" key="6">
    <source>
        <dbReference type="SAM" id="Coils"/>
    </source>
</evidence>
<dbReference type="GO" id="GO:0008017">
    <property type="term" value="F:microtubule binding"/>
    <property type="evidence" value="ECO:0007669"/>
    <property type="project" value="InterPro"/>
</dbReference>
<proteinExistence type="inferred from homology"/>
<dbReference type="InterPro" id="IPR001752">
    <property type="entry name" value="Kinesin_motor_dom"/>
</dbReference>
<organism evidence="8 9">
    <name type="scientific">Mitosporidium daphniae</name>
    <dbReference type="NCBI Taxonomy" id="1485682"/>
    <lineage>
        <taxon>Eukaryota</taxon>
        <taxon>Fungi</taxon>
        <taxon>Fungi incertae sedis</taxon>
        <taxon>Microsporidia</taxon>
        <taxon>Mitosporidium</taxon>
    </lineage>
</organism>
<comment type="caution">
    <text evidence="8">The sequence shown here is derived from an EMBL/GenBank/DDBJ whole genome shotgun (WGS) entry which is preliminary data.</text>
</comment>
<keyword evidence="2 5" id="KW-0547">Nucleotide-binding</keyword>
<dbReference type="PANTHER" id="PTHR47972">
    <property type="entry name" value="KINESIN-LIKE PROTEIN KLP-3"/>
    <property type="match status" value="1"/>
</dbReference>
<dbReference type="GeneID" id="25260530"/>
<evidence type="ECO:0000259" key="7">
    <source>
        <dbReference type="PROSITE" id="PS50067"/>
    </source>
</evidence>
<dbReference type="Pfam" id="PF00225">
    <property type="entry name" value="Kinesin"/>
    <property type="match status" value="1"/>
</dbReference>
<feature type="coiled-coil region" evidence="6">
    <location>
        <begin position="59"/>
        <end position="97"/>
    </location>
</feature>
<dbReference type="PRINTS" id="PR00380">
    <property type="entry name" value="KINESINHEAVY"/>
</dbReference>
<keyword evidence="4 5" id="KW-0505">Motor protein</keyword>
<dbReference type="InterPro" id="IPR027640">
    <property type="entry name" value="Kinesin-like_fam"/>
</dbReference>
<dbReference type="GO" id="GO:0005874">
    <property type="term" value="C:microtubule"/>
    <property type="evidence" value="ECO:0007669"/>
    <property type="project" value="UniProtKB-KW"/>
</dbReference>
<dbReference type="AlphaFoldDB" id="A0A098VS72"/>
<feature type="binding site" evidence="5">
    <location>
        <begin position="233"/>
        <end position="240"/>
    </location>
    <ligand>
        <name>ATP</name>
        <dbReference type="ChEBI" id="CHEBI:30616"/>
    </ligand>
</feature>
<accession>A0A098VS72</accession>
<name>A0A098VS72_9MICR</name>
<feature type="domain" description="Kinesin motor" evidence="7">
    <location>
        <begin position="118"/>
        <end position="500"/>
    </location>
</feature>
<evidence type="ECO:0000313" key="8">
    <source>
        <dbReference type="EMBL" id="KGG50596.1"/>
    </source>
</evidence>
<dbReference type="EMBL" id="JMKJ01000572">
    <property type="protein sequence ID" value="KGG50596.1"/>
    <property type="molecule type" value="Genomic_DNA"/>
</dbReference>
<evidence type="ECO:0000313" key="9">
    <source>
        <dbReference type="Proteomes" id="UP000029725"/>
    </source>
</evidence>
<dbReference type="HOGENOM" id="CLU_001485_2_2_1"/>
<evidence type="ECO:0000256" key="4">
    <source>
        <dbReference type="ARBA" id="ARBA00023175"/>
    </source>
</evidence>
<dbReference type="RefSeq" id="XP_013237023.1">
    <property type="nucleotide sequence ID" value="XM_013381569.1"/>
</dbReference>
<dbReference type="Proteomes" id="UP000029725">
    <property type="component" value="Unassembled WGS sequence"/>
</dbReference>
<sequence>MPVVNELESIASSLESAVKGTTSEKLTLREKLELMEKSLTAIICKGNELQFIKVIGTFAERARNEYQRKEKDSESTISQLSQEVAALRKLAEELKTDAIEGEKLRKRLHNEVQELKGNIRVFCRVRPPLPSICFLLNIASDGVEESALRPCEQEVGNTQISFSSDPLSRTEGIELSQWMDSTSGCVKPQLKSYPFTFDRVFSPTSTQADVFEDISQLVQSVLDGYRVCIFAYGQTGSGKTYTMEGPSGKHDPSFSGMIPRAVAQIFETSHNLGVKNGWKFQLEASFLEIYNETIKDLLATPKSIAGCVEELKKLEIKHNPTTGKTSVSELTIGTIGANILPALVPVTSISQVNRLLKEASENRSIGETRCNERSSRSHSVFTLSVAGENPDTGEKIEGLLNLIDLAGSERLSSSGATGDRLKETQAINKSLSALGDGELFYHVANKESHIPYRNSKLTYLLQNSLGGNSKTLMFVNLSPSKESFGESLCSLRFAAKVNSCHIGTARKNLAK</sequence>
<evidence type="ECO:0000256" key="3">
    <source>
        <dbReference type="ARBA" id="ARBA00022840"/>
    </source>
</evidence>
<dbReference type="PROSITE" id="PS50067">
    <property type="entry name" value="KINESIN_MOTOR_2"/>
    <property type="match status" value="1"/>
</dbReference>
<keyword evidence="1" id="KW-0493">Microtubule</keyword>
<keyword evidence="9" id="KW-1185">Reference proteome</keyword>
<evidence type="ECO:0000256" key="5">
    <source>
        <dbReference type="PROSITE-ProRule" id="PRU00283"/>
    </source>
</evidence>
<keyword evidence="3 5" id="KW-0067">ATP-binding</keyword>
<reference evidence="8 9" key="1">
    <citation type="submission" date="2014-04" db="EMBL/GenBank/DDBJ databases">
        <title>A new species of microsporidia sheds light on the evolution of extreme parasitism.</title>
        <authorList>
            <person name="Haag K.L."/>
            <person name="James T.Y."/>
            <person name="Larsson R."/>
            <person name="Schaer T.M."/>
            <person name="Refardt D."/>
            <person name="Pombert J.-F."/>
            <person name="Ebert D."/>
        </authorList>
    </citation>
    <scope>NUCLEOTIDE SEQUENCE [LARGE SCALE GENOMIC DNA]</scope>
    <source>
        <strain evidence="8 9">UGP3</strain>
        <tissue evidence="8">Spores</tissue>
    </source>
</reference>
<dbReference type="OrthoDB" id="3176171at2759"/>
<dbReference type="CDD" id="cd01366">
    <property type="entry name" value="KISc_C_terminal"/>
    <property type="match status" value="1"/>
</dbReference>
<comment type="similarity">
    <text evidence="5">Belongs to the TRAFAC class myosin-kinesin ATPase superfamily. Kinesin family.</text>
</comment>
<dbReference type="SMART" id="SM00129">
    <property type="entry name" value="KISc"/>
    <property type="match status" value="1"/>
</dbReference>
<dbReference type="GO" id="GO:0003777">
    <property type="term" value="F:microtubule motor activity"/>
    <property type="evidence" value="ECO:0007669"/>
    <property type="project" value="InterPro"/>
</dbReference>
<evidence type="ECO:0000256" key="1">
    <source>
        <dbReference type="ARBA" id="ARBA00022701"/>
    </source>
</evidence>
<protein>
    <recommendedName>
        <fullName evidence="7">Kinesin motor domain-containing protein</fullName>
    </recommendedName>
</protein>